<dbReference type="KEGG" id="blau:DQQ01_10520"/>
<evidence type="ECO:0000259" key="2">
    <source>
        <dbReference type="Pfam" id="PF17994"/>
    </source>
</evidence>
<organism evidence="3 4">
    <name type="scientific">Blautia argi</name>
    <dbReference type="NCBI Taxonomy" id="1912897"/>
    <lineage>
        <taxon>Bacteria</taxon>
        <taxon>Bacillati</taxon>
        <taxon>Bacillota</taxon>
        <taxon>Clostridia</taxon>
        <taxon>Lachnospirales</taxon>
        <taxon>Lachnospiraceae</taxon>
        <taxon>Blautia</taxon>
    </lineage>
</organism>
<dbReference type="SUPFAM" id="SSF53448">
    <property type="entry name" value="Nucleotide-diphospho-sugar transferases"/>
    <property type="match status" value="1"/>
</dbReference>
<evidence type="ECO:0000313" key="4">
    <source>
        <dbReference type="Proteomes" id="UP000250003"/>
    </source>
</evidence>
<evidence type="ECO:0000259" key="1">
    <source>
        <dbReference type="Pfam" id="PF00535"/>
    </source>
</evidence>
<gene>
    <name evidence="3" type="ORF">DQQ01_10520</name>
</gene>
<reference evidence="4" key="1">
    <citation type="submission" date="2018-06" db="EMBL/GenBank/DDBJ databases">
        <title>Description of Blautia argi sp. nov., a new anaerobic isolated from dog feces.</title>
        <authorList>
            <person name="Chang Y.-H."/>
            <person name="Paek J."/>
            <person name="Shin Y."/>
        </authorList>
    </citation>
    <scope>NUCLEOTIDE SEQUENCE [LARGE SCALE GENOMIC DNA]</scope>
    <source>
        <strain evidence="4">KCTC 15426</strain>
    </source>
</reference>
<protein>
    <submittedName>
        <fullName evidence="3">Uncharacterized protein</fullName>
    </submittedName>
</protein>
<dbReference type="Pfam" id="PF00535">
    <property type="entry name" value="Glycos_transf_2"/>
    <property type="match status" value="1"/>
</dbReference>
<dbReference type="OrthoDB" id="3225550at2"/>
<accession>A0A2Z4UBV6</accession>
<dbReference type="Proteomes" id="UP000250003">
    <property type="component" value="Chromosome"/>
</dbReference>
<feature type="domain" description="Glycosyltransferase 2-like" evidence="1">
    <location>
        <begin position="150"/>
        <end position="259"/>
    </location>
</feature>
<dbReference type="EMBL" id="CP030280">
    <property type="protein sequence ID" value="AWY98512.1"/>
    <property type="molecule type" value="Genomic_DNA"/>
</dbReference>
<dbReference type="InterPro" id="IPR040492">
    <property type="entry name" value="GlfT2_N"/>
</dbReference>
<dbReference type="Gene3D" id="3.90.550.60">
    <property type="match status" value="1"/>
</dbReference>
<sequence length="496" mass="58811">MVIQNFLFPDEVCKAQELYFRKTGTANRTAEGITLLAGEALQTDTYMNALDIGYWKKYTNLENVILELRVQGDFKFLIEVLENREENRLVYEHEYHLESAKTICINIPEEIRSGTLYWKVCAKSSVKYYGARYICVQEHEKRDVRLALNICTYHRQQQLEKNLRKISESFFFQSQTEFYGKLHVFVIDNGQDFVSPMDSDYLKVFQNSNAGGGTGGFTRGLEEIQREQQTHGYTHVIFMDDDVEFQMESFYRLYAFLSLLKGEYQDRPIAGRMFRLDKRKVQYTAVERWNKGNIIHIGGNLDMCLQENILEQERTGDYGGWWFCTYPIQSILHGRPFPFFIHCDDVEFGLRQQKETLTLPGVQVWHETYEYRENPIIIYYDIRNALVVNALWGQAEDGEEFIQKWKERLTEFHNNQRQDLKYLCTLAMWHFCSGRIFRISRGKIPPLWVWLSKKEAILKCVTPAFHRITEKRVKNQYLHIIKKYKEDYKRNYGSTS</sequence>
<feature type="domain" description="Galactofuranosyltransferase GlfT2 N-terminal" evidence="2">
    <location>
        <begin position="11"/>
        <end position="132"/>
    </location>
</feature>
<dbReference type="RefSeq" id="WP_111920000.1">
    <property type="nucleotide sequence ID" value="NZ_CP030280.1"/>
</dbReference>
<name>A0A2Z4UBV6_9FIRM</name>
<evidence type="ECO:0000313" key="3">
    <source>
        <dbReference type="EMBL" id="AWY98512.1"/>
    </source>
</evidence>
<dbReference type="InterPro" id="IPR029044">
    <property type="entry name" value="Nucleotide-diphossugar_trans"/>
</dbReference>
<dbReference type="InterPro" id="IPR001173">
    <property type="entry name" value="Glyco_trans_2-like"/>
</dbReference>
<dbReference type="Pfam" id="PF17994">
    <property type="entry name" value="Glft2_N"/>
    <property type="match status" value="1"/>
</dbReference>
<dbReference type="AlphaFoldDB" id="A0A2Z4UBV6"/>
<proteinExistence type="predicted"/>
<keyword evidence="4" id="KW-1185">Reference proteome</keyword>